<name>A0ABS5GAQ3_9BRAD</name>
<gene>
    <name evidence="2" type="ORF">JQ619_21810</name>
</gene>
<keyword evidence="3" id="KW-1185">Reference proteome</keyword>
<evidence type="ECO:0000313" key="3">
    <source>
        <dbReference type="Proteomes" id="UP001314635"/>
    </source>
</evidence>
<proteinExistence type="predicted"/>
<sequence>MPFDEHFHWRRKNALRLYRHISGERSGPPPREERLTRFQLHRAALMLRVWDGVESGEPRRLIASILINEKVRTLRALDWKNAPERRRLARILAAARERIEGGYLRWLAPRARHQRHNVDRKT</sequence>
<dbReference type="Pfam" id="PF10074">
    <property type="entry name" value="RovC_DNA-bd"/>
    <property type="match status" value="1"/>
</dbReference>
<dbReference type="Proteomes" id="UP001314635">
    <property type="component" value="Unassembled WGS sequence"/>
</dbReference>
<dbReference type="EMBL" id="JAFCLK010000020">
    <property type="protein sequence ID" value="MBR1138409.1"/>
    <property type="molecule type" value="Genomic_DNA"/>
</dbReference>
<feature type="domain" description="T6SS Transcription factor RovC-like DNA binding" evidence="1">
    <location>
        <begin position="1"/>
        <end position="107"/>
    </location>
</feature>
<comment type="caution">
    <text evidence="2">The sequence shown here is derived from an EMBL/GenBank/DDBJ whole genome shotgun (WGS) entry which is preliminary data.</text>
</comment>
<dbReference type="InterPro" id="IPR018754">
    <property type="entry name" value="RovC-like_DNA-bd"/>
</dbReference>
<organism evidence="2 3">
    <name type="scientific">Bradyrhizobium denitrificans</name>
    <dbReference type="NCBI Taxonomy" id="2734912"/>
    <lineage>
        <taxon>Bacteria</taxon>
        <taxon>Pseudomonadati</taxon>
        <taxon>Pseudomonadota</taxon>
        <taxon>Alphaproteobacteria</taxon>
        <taxon>Hyphomicrobiales</taxon>
        <taxon>Nitrobacteraceae</taxon>
        <taxon>Bradyrhizobium</taxon>
    </lineage>
</organism>
<evidence type="ECO:0000259" key="1">
    <source>
        <dbReference type="Pfam" id="PF10074"/>
    </source>
</evidence>
<evidence type="ECO:0000313" key="2">
    <source>
        <dbReference type="EMBL" id="MBR1138409.1"/>
    </source>
</evidence>
<accession>A0ABS5GAQ3</accession>
<reference evidence="3" key="1">
    <citation type="journal article" date="2021" name="ISME J.">
        <title>Evolutionary origin and ecological implication of a unique nif island in free-living Bradyrhizobium lineages.</title>
        <authorList>
            <person name="Tao J."/>
        </authorList>
    </citation>
    <scope>NUCLEOTIDE SEQUENCE [LARGE SCALE GENOMIC DNA]</scope>
    <source>
        <strain evidence="3">SZCCT0094</strain>
    </source>
</reference>
<protein>
    <submittedName>
        <fullName evidence="2">DUF2285 domain-containing protein</fullName>
    </submittedName>
</protein>